<name>A0A8J5VPH4_ZIZPA</name>
<keyword evidence="2" id="KW-1185">Reference proteome</keyword>
<evidence type="ECO:0000313" key="2">
    <source>
        <dbReference type="Proteomes" id="UP000729402"/>
    </source>
</evidence>
<accession>A0A8J5VPH4</accession>
<evidence type="ECO:0000313" key="1">
    <source>
        <dbReference type="EMBL" id="KAG8079892.1"/>
    </source>
</evidence>
<proteinExistence type="predicted"/>
<reference evidence="1" key="1">
    <citation type="journal article" date="2021" name="bioRxiv">
        <title>Whole Genome Assembly and Annotation of Northern Wild Rice, Zizania palustris L., Supports a Whole Genome Duplication in the Zizania Genus.</title>
        <authorList>
            <person name="Haas M."/>
            <person name="Kono T."/>
            <person name="Macchietto M."/>
            <person name="Millas R."/>
            <person name="McGilp L."/>
            <person name="Shao M."/>
            <person name="Duquette J."/>
            <person name="Hirsch C.N."/>
            <person name="Kimball J."/>
        </authorList>
    </citation>
    <scope>NUCLEOTIDE SEQUENCE</scope>
    <source>
        <tissue evidence="1">Fresh leaf tissue</tissue>
    </source>
</reference>
<sequence length="113" mass="12774">MVHDHLEEEVEEDHQAFLQEQAVVEVLSHQLQVEVVEVELLDVGLEGTEEVEDQGVSLEEEVEHLDDRLEGEEEVEDQGVRLEGVEDLDVHQEVEEEVEGLNMHLEGGVEVVA</sequence>
<organism evidence="1 2">
    <name type="scientific">Zizania palustris</name>
    <name type="common">Northern wild rice</name>
    <dbReference type="NCBI Taxonomy" id="103762"/>
    <lineage>
        <taxon>Eukaryota</taxon>
        <taxon>Viridiplantae</taxon>
        <taxon>Streptophyta</taxon>
        <taxon>Embryophyta</taxon>
        <taxon>Tracheophyta</taxon>
        <taxon>Spermatophyta</taxon>
        <taxon>Magnoliopsida</taxon>
        <taxon>Liliopsida</taxon>
        <taxon>Poales</taxon>
        <taxon>Poaceae</taxon>
        <taxon>BOP clade</taxon>
        <taxon>Oryzoideae</taxon>
        <taxon>Oryzeae</taxon>
        <taxon>Zizaniinae</taxon>
        <taxon>Zizania</taxon>
    </lineage>
</organism>
<protein>
    <submittedName>
        <fullName evidence="1">Uncharacterized protein</fullName>
    </submittedName>
</protein>
<reference evidence="1" key="2">
    <citation type="submission" date="2021-02" db="EMBL/GenBank/DDBJ databases">
        <authorList>
            <person name="Kimball J.A."/>
            <person name="Haas M.W."/>
            <person name="Macchietto M."/>
            <person name="Kono T."/>
            <person name="Duquette J."/>
            <person name="Shao M."/>
        </authorList>
    </citation>
    <scope>NUCLEOTIDE SEQUENCE</scope>
    <source>
        <tissue evidence="1">Fresh leaf tissue</tissue>
    </source>
</reference>
<dbReference type="EMBL" id="JAAALK010000282">
    <property type="protein sequence ID" value="KAG8079892.1"/>
    <property type="molecule type" value="Genomic_DNA"/>
</dbReference>
<gene>
    <name evidence="1" type="ORF">GUJ93_ZPchr0007g4252</name>
</gene>
<dbReference type="AlphaFoldDB" id="A0A8J5VPH4"/>
<dbReference type="Proteomes" id="UP000729402">
    <property type="component" value="Unassembled WGS sequence"/>
</dbReference>
<comment type="caution">
    <text evidence="1">The sequence shown here is derived from an EMBL/GenBank/DDBJ whole genome shotgun (WGS) entry which is preliminary data.</text>
</comment>